<keyword evidence="1" id="KW-0175">Coiled coil</keyword>
<accession>A0A8J4PZE3</accession>
<dbReference type="OrthoDB" id="23627at2759"/>
<keyword evidence="4" id="KW-1185">Reference proteome</keyword>
<proteinExistence type="predicted"/>
<organism evidence="3 4">
    <name type="scientific">Polysphondylium violaceum</name>
    <dbReference type="NCBI Taxonomy" id="133409"/>
    <lineage>
        <taxon>Eukaryota</taxon>
        <taxon>Amoebozoa</taxon>
        <taxon>Evosea</taxon>
        <taxon>Eumycetozoa</taxon>
        <taxon>Dictyostelia</taxon>
        <taxon>Dictyosteliales</taxon>
        <taxon>Dictyosteliaceae</taxon>
        <taxon>Polysphondylium</taxon>
    </lineage>
</organism>
<reference evidence="3" key="1">
    <citation type="submission" date="2020-01" db="EMBL/GenBank/DDBJ databases">
        <title>Development of genomics and gene disruption for Polysphondylium violaceum indicates a role for the polyketide synthase stlB in stalk morphogenesis.</title>
        <authorList>
            <person name="Narita B."/>
            <person name="Kawabe Y."/>
            <person name="Kin K."/>
            <person name="Saito T."/>
            <person name="Gibbs R."/>
            <person name="Kuspa A."/>
            <person name="Muzny D."/>
            <person name="Queller D."/>
            <person name="Richards S."/>
            <person name="Strassman J."/>
            <person name="Sucgang R."/>
            <person name="Worley K."/>
            <person name="Schaap P."/>
        </authorList>
    </citation>
    <scope>NUCLEOTIDE SEQUENCE</scope>
    <source>
        <strain evidence="3">QSvi11</strain>
    </source>
</reference>
<dbReference type="PANTHER" id="PTHR34871:SF1">
    <property type="entry name" value="DUF5898 DOMAIN-CONTAINING PROTEIN"/>
    <property type="match status" value="1"/>
</dbReference>
<comment type="caution">
    <text evidence="3">The sequence shown here is derived from an EMBL/GenBank/DDBJ whole genome shotgun (WGS) entry which is preliminary data.</text>
</comment>
<evidence type="ECO:0000313" key="3">
    <source>
        <dbReference type="EMBL" id="KAF2078033.1"/>
    </source>
</evidence>
<feature type="coiled-coil region" evidence="1">
    <location>
        <begin position="24"/>
        <end position="89"/>
    </location>
</feature>
<feature type="domain" description="DUF5898" evidence="2">
    <location>
        <begin position="385"/>
        <end position="493"/>
    </location>
</feature>
<dbReference type="InterPro" id="IPR045417">
    <property type="entry name" value="DUF5898"/>
</dbReference>
<gene>
    <name evidence="3" type="ORF">CYY_000671</name>
</gene>
<dbReference type="SUPFAM" id="SSF56112">
    <property type="entry name" value="Protein kinase-like (PK-like)"/>
    <property type="match status" value="1"/>
</dbReference>
<dbReference type="InterPro" id="IPR011009">
    <property type="entry name" value="Kinase-like_dom_sf"/>
</dbReference>
<sequence>MAVLPSPLQPLNVSTTNSVNFIDIKMEEELKEKLKQLEQDLKEAQEKNVAMKEENVAIREENVAMKEEKEAMEEKMRAFQNERESKMIKNLLVKIPIGQRSTLNYTPSSSKHRPCKFEKSPFSLLENFSELIAKNGEKESSLLVNTKNNCFKFENESVLSIYVRFLLEDTIKILGLEDQISIDYQKPVFDLLPECWFLKFGKEFIGSIEVKVSDDSFDNPKIVGQVFDYAMGSAFHFSKLESFCILTTFNRAAVYFTQQSKDLAQEKKDFRKVHLLKDPMVSEKFYRTVKSKDRFPSETRVLYRSRIYDNTEPENFLNLFCSAIVKMKSSQHDPTKENSKMRAAVVLTEKGKGFEANEFKIKQGFTELKTLDQKFLKKLYMVKGLGGGGDGFCSLAYTKDGDPVVIKVLNSGGTRRDLEKEQLMWYEMWGIQTEICTYVDEPHLVMPYLKIVSETDFGGDKKEIFFKLVKKSCKEITQKGFKHLDLRLRHIAKLKIKKETKYVFIDLSRVESGITDPKKAMKEMMNDLEKDLDHYMKNKPKKSTINQFFADRCLDRFKTSSIKQNTPEFS</sequence>
<name>A0A8J4PZE3_9MYCE</name>
<dbReference type="PANTHER" id="PTHR34871">
    <property type="entry name" value="DUF5898 DOMAIN-CONTAINING PROTEIN"/>
    <property type="match status" value="1"/>
</dbReference>
<protein>
    <recommendedName>
        <fullName evidence="2">DUF5898 domain-containing protein</fullName>
    </recommendedName>
</protein>
<evidence type="ECO:0000259" key="2">
    <source>
        <dbReference type="Pfam" id="PF19250"/>
    </source>
</evidence>
<dbReference type="AlphaFoldDB" id="A0A8J4PZE3"/>
<dbReference type="EMBL" id="AJWJ01000013">
    <property type="protein sequence ID" value="KAF2078033.1"/>
    <property type="molecule type" value="Genomic_DNA"/>
</dbReference>
<dbReference type="Pfam" id="PF19250">
    <property type="entry name" value="DUF5898"/>
    <property type="match status" value="1"/>
</dbReference>
<evidence type="ECO:0000256" key="1">
    <source>
        <dbReference type="SAM" id="Coils"/>
    </source>
</evidence>
<dbReference type="Proteomes" id="UP000695562">
    <property type="component" value="Unassembled WGS sequence"/>
</dbReference>
<evidence type="ECO:0000313" key="4">
    <source>
        <dbReference type="Proteomes" id="UP000695562"/>
    </source>
</evidence>